<dbReference type="Proteomes" id="UP000625711">
    <property type="component" value="Unassembled WGS sequence"/>
</dbReference>
<reference evidence="1" key="1">
    <citation type="submission" date="2020-08" db="EMBL/GenBank/DDBJ databases">
        <title>Genome sequencing and assembly of the red palm weevil Rhynchophorus ferrugineus.</title>
        <authorList>
            <person name="Dias G.B."/>
            <person name="Bergman C.M."/>
            <person name="Manee M."/>
        </authorList>
    </citation>
    <scope>NUCLEOTIDE SEQUENCE</scope>
    <source>
        <strain evidence="1">AA-2017</strain>
        <tissue evidence="1">Whole larva</tissue>
    </source>
</reference>
<dbReference type="AlphaFoldDB" id="A0A834MHV5"/>
<organism evidence="1 2">
    <name type="scientific">Rhynchophorus ferrugineus</name>
    <name type="common">Red palm weevil</name>
    <name type="synonym">Curculio ferrugineus</name>
    <dbReference type="NCBI Taxonomy" id="354439"/>
    <lineage>
        <taxon>Eukaryota</taxon>
        <taxon>Metazoa</taxon>
        <taxon>Ecdysozoa</taxon>
        <taxon>Arthropoda</taxon>
        <taxon>Hexapoda</taxon>
        <taxon>Insecta</taxon>
        <taxon>Pterygota</taxon>
        <taxon>Neoptera</taxon>
        <taxon>Endopterygota</taxon>
        <taxon>Coleoptera</taxon>
        <taxon>Polyphaga</taxon>
        <taxon>Cucujiformia</taxon>
        <taxon>Curculionidae</taxon>
        <taxon>Dryophthorinae</taxon>
        <taxon>Rhynchophorus</taxon>
    </lineage>
</organism>
<proteinExistence type="predicted"/>
<sequence length="151" mass="17056">MNRDSLNGINRNVVYNIKSADANACGNACNFPENRTEWIMVTAKITKTLKKYSYSQTAIISQDTEFINDQYRDEYLSADKANANQNALYSVTQRLPSVSNSYTNDTNYCTESGKSHAGVQTQWNTDKVIVTTDGKNKEHGFEDFNENQSKL</sequence>
<comment type="caution">
    <text evidence="1">The sequence shown here is derived from an EMBL/GenBank/DDBJ whole genome shotgun (WGS) entry which is preliminary data.</text>
</comment>
<evidence type="ECO:0000313" key="1">
    <source>
        <dbReference type="EMBL" id="KAF7280695.1"/>
    </source>
</evidence>
<gene>
    <name evidence="1" type="ORF">GWI33_005552</name>
</gene>
<dbReference type="OrthoDB" id="6692473at2759"/>
<protein>
    <submittedName>
        <fullName evidence="1">Uncharacterized protein</fullName>
    </submittedName>
</protein>
<name>A0A834MHV5_RHYFE</name>
<dbReference type="EMBL" id="JAACXV010000277">
    <property type="protein sequence ID" value="KAF7280695.1"/>
    <property type="molecule type" value="Genomic_DNA"/>
</dbReference>
<keyword evidence="2" id="KW-1185">Reference proteome</keyword>
<accession>A0A834MHV5</accession>
<evidence type="ECO:0000313" key="2">
    <source>
        <dbReference type="Proteomes" id="UP000625711"/>
    </source>
</evidence>